<keyword evidence="3" id="KW-0597">Phosphoprotein</keyword>
<gene>
    <name evidence="6" type="primary">ypdB_3</name>
    <name evidence="6" type="ORF">RTSSTS7063_02586</name>
</gene>
<feature type="domain" description="Response regulatory" evidence="4">
    <location>
        <begin position="5"/>
        <end position="124"/>
    </location>
</feature>
<dbReference type="GO" id="GO:0003677">
    <property type="term" value="F:DNA binding"/>
    <property type="evidence" value="ECO:0007669"/>
    <property type="project" value="InterPro"/>
</dbReference>
<dbReference type="PROSITE" id="PS50930">
    <property type="entry name" value="HTH_LYTTR"/>
    <property type="match status" value="1"/>
</dbReference>
<evidence type="ECO:0000313" key="7">
    <source>
        <dbReference type="Proteomes" id="UP000363661"/>
    </source>
</evidence>
<name>A0A564UKY4_9FIRM</name>
<evidence type="ECO:0000259" key="4">
    <source>
        <dbReference type="PROSITE" id="PS50110"/>
    </source>
</evidence>
<feature type="modified residue" description="4-aspartylphosphate" evidence="3">
    <location>
        <position position="61"/>
    </location>
</feature>
<dbReference type="SMART" id="SM00850">
    <property type="entry name" value="LytTR"/>
    <property type="match status" value="1"/>
</dbReference>
<dbReference type="PROSITE" id="PS50110">
    <property type="entry name" value="RESPONSE_REGULATORY"/>
    <property type="match status" value="1"/>
</dbReference>
<feature type="domain" description="HTH LytTR-type" evidence="5">
    <location>
        <begin position="144"/>
        <end position="236"/>
    </location>
</feature>
<comment type="function">
    <text evidence="2">May play the central regulatory role in sporulation. It may be an element of the effector pathway responsible for the activation of sporulation genes in response to nutritional stress. Spo0A may act in concert with spo0H (a sigma factor) to control the expression of some genes that are critical to the sporulation process.</text>
</comment>
<accession>A0A564UKY4</accession>
<sequence length="242" mass="28212">MSVITAAICEDEPAVLDYLCKQLGNSLQSDGNEYHFDCFTQGEDLLHKINSGTNYQLYFLDIEMPGINGIDVCRKIRSRDEDSLVIFISNKEEMVFQTFEVQPFRFIRKNHFMEELLALTDGIQKALARRKGIMLTIQEEHSNAIYSININEILYIEVVGKYCEITTVSQALTIRYKLSDLAGQLAEYGFLQPHRSYLVNYRYVFSIENTELILDDQTRIPLSRKRAKETKEQFMDFMRRDI</sequence>
<keyword evidence="7" id="KW-1185">Reference proteome</keyword>
<dbReference type="InterPro" id="IPR011006">
    <property type="entry name" value="CheY-like_superfamily"/>
</dbReference>
<reference evidence="6 7" key="1">
    <citation type="submission" date="2019-07" db="EMBL/GenBank/DDBJ databases">
        <authorList>
            <person name="Hibberd C M."/>
            <person name="Gehrig L. J."/>
            <person name="Chang H.-W."/>
            <person name="Venkatesh S."/>
        </authorList>
    </citation>
    <scope>NUCLEOTIDE SEQUENCE [LARGE SCALE GENOMIC DNA]</scope>
    <source>
        <strain evidence="6">Ruminococcus_torques_SSTS_Bg7063</strain>
    </source>
</reference>
<dbReference type="EMBL" id="CABHNA010000089">
    <property type="protein sequence ID" value="VUX19922.1"/>
    <property type="molecule type" value="Genomic_DNA"/>
</dbReference>
<dbReference type="AlphaFoldDB" id="A0A564UKY4"/>
<dbReference type="RefSeq" id="WP_144367787.1">
    <property type="nucleotide sequence ID" value="NZ_CABHNA010000089.1"/>
</dbReference>
<dbReference type="SUPFAM" id="SSF52172">
    <property type="entry name" value="CheY-like"/>
    <property type="match status" value="1"/>
</dbReference>
<dbReference type="PANTHER" id="PTHR37299:SF1">
    <property type="entry name" value="STAGE 0 SPORULATION PROTEIN A HOMOLOG"/>
    <property type="match status" value="1"/>
</dbReference>
<dbReference type="Proteomes" id="UP000363661">
    <property type="component" value="Unassembled WGS sequence"/>
</dbReference>
<organism evidence="6 7">
    <name type="scientific">[Ruminococcus] torques</name>
    <dbReference type="NCBI Taxonomy" id="33039"/>
    <lineage>
        <taxon>Bacteria</taxon>
        <taxon>Bacillati</taxon>
        <taxon>Bacillota</taxon>
        <taxon>Clostridia</taxon>
        <taxon>Lachnospirales</taxon>
        <taxon>Lachnospiraceae</taxon>
        <taxon>Mediterraneibacter</taxon>
    </lineage>
</organism>
<evidence type="ECO:0000259" key="5">
    <source>
        <dbReference type="PROSITE" id="PS50930"/>
    </source>
</evidence>
<dbReference type="InterPro" id="IPR046947">
    <property type="entry name" value="LytR-like"/>
</dbReference>
<proteinExistence type="predicted"/>
<dbReference type="InterPro" id="IPR001789">
    <property type="entry name" value="Sig_transdc_resp-reg_receiver"/>
</dbReference>
<dbReference type="Pfam" id="PF04397">
    <property type="entry name" value="LytTR"/>
    <property type="match status" value="1"/>
</dbReference>
<evidence type="ECO:0000256" key="1">
    <source>
        <dbReference type="ARBA" id="ARBA00018672"/>
    </source>
</evidence>
<evidence type="ECO:0000313" key="6">
    <source>
        <dbReference type="EMBL" id="VUX19922.1"/>
    </source>
</evidence>
<protein>
    <recommendedName>
        <fullName evidence="1">Stage 0 sporulation protein A homolog</fullName>
    </recommendedName>
</protein>
<dbReference type="Gene3D" id="2.40.50.1020">
    <property type="entry name" value="LytTr DNA-binding domain"/>
    <property type="match status" value="1"/>
</dbReference>
<dbReference type="GO" id="GO:0000156">
    <property type="term" value="F:phosphorelay response regulator activity"/>
    <property type="evidence" value="ECO:0007669"/>
    <property type="project" value="InterPro"/>
</dbReference>
<dbReference type="Pfam" id="PF00072">
    <property type="entry name" value="Response_reg"/>
    <property type="match status" value="1"/>
</dbReference>
<dbReference type="SMART" id="SM00448">
    <property type="entry name" value="REC"/>
    <property type="match status" value="1"/>
</dbReference>
<evidence type="ECO:0000256" key="3">
    <source>
        <dbReference type="PROSITE-ProRule" id="PRU00169"/>
    </source>
</evidence>
<dbReference type="Gene3D" id="3.40.50.2300">
    <property type="match status" value="1"/>
</dbReference>
<dbReference type="InterPro" id="IPR007492">
    <property type="entry name" value="LytTR_DNA-bd_dom"/>
</dbReference>
<dbReference type="PANTHER" id="PTHR37299">
    <property type="entry name" value="TRANSCRIPTIONAL REGULATOR-RELATED"/>
    <property type="match status" value="1"/>
</dbReference>
<evidence type="ECO:0000256" key="2">
    <source>
        <dbReference type="ARBA" id="ARBA00024867"/>
    </source>
</evidence>